<evidence type="ECO:0000313" key="3">
    <source>
        <dbReference type="Proteomes" id="UP000799436"/>
    </source>
</evidence>
<protein>
    <submittedName>
        <fullName evidence="2">Uncharacterized protein</fullName>
    </submittedName>
</protein>
<dbReference type="Proteomes" id="UP000799436">
    <property type="component" value="Unassembled WGS sequence"/>
</dbReference>
<dbReference type="AlphaFoldDB" id="A0A6G1LCM0"/>
<organism evidence="2 3">
    <name type="scientific">Teratosphaeria nubilosa</name>
    <dbReference type="NCBI Taxonomy" id="161662"/>
    <lineage>
        <taxon>Eukaryota</taxon>
        <taxon>Fungi</taxon>
        <taxon>Dikarya</taxon>
        <taxon>Ascomycota</taxon>
        <taxon>Pezizomycotina</taxon>
        <taxon>Dothideomycetes</taxon>
        <taxon>Dothideomycetidae</taxon>
        <taxon>Mycosphaerellales</taxon>
        <taxon>Teratosphaeriaceae</taxon>
        <taxon>Teratosphaeria</taxon>
    </lineage>
</organism>
<evidence type="ECO:0000256" key="1">
    <source>
        <dbReference type="SAM" id="MobiDB-lite"/>
    </source>
</evidence>
<evidence type="ECO:0000313" key="2">
    <source>
        <dbReference type="EMBL" id="KAF2769964.1"/>
    </source>
</evidence>
<sequence length="98" mass="10750">MDRISSSITHPHVTLCLSFPATSYAHRVPTAPRRTPVSTSGRPCDDDPELEQKLKQQLEAAATAQNLWSAKTMAQPKRTAVGIPTWSPTAVLNHRFTA</sequence>
<gene>
    <name evidence="2" type="ORF">EJ03DRAFT_326870</name>
</gene>
<dbReference type="EMBL" id="ML995829">
    <property type="protein sequence ID" value="KAF2769964.1"/>
    <property type="molecule type" value="Genomic_DNA"/>
</dbReference>
<feature type="region of interest" description="Disordered" evidence="1">
    <location>
        <begin position="29"/>
        <end position="48"/>
    </location>
</feature>
<keyword evidence="3" id="KW-1185">Reference proteome</keyword>
<name>A0A6G1LCM0_9PEZI</name>
<proteinExistence type="predicted"/>
<reference evidence="2" key="1">
    <citation type="journal article" date="2020" name="Stud. Mycol.">
        <title>101 Dothideomycetes genomes: a test case for predicting lifestyles and emergence of pathogens.</title>
        <authorList>
            <person name="Haridas S."/>
            <person name="Albert R."/>
            <person name="Binder M."/>
            <person name="Bloem J."/>
            <person name="Labutti K."/>
            <person name="Salamov A."/>
            <person name="Andreopoulos B."/>
            <person name="Baker S."/>
            <person name="Barry K."/>
            <person name="Bills G."/>
            <person name="Bluhm B."/>
            <person name="Cannon C."/>
            <person name="Castanera R."/>
            <person name="Culley D."/>
            <person name="Daum C."/>
            <person name="Ezra D."/>
            <person name="Gonzalez J."/>
            <person name="Henrissat B."/>
            <person name="Kuo A."/>
            <person name="Liang C."/>
            <person name="Lipzen A."/>
            <person name="Lutzoni F."/>
            <person name="Magnuson J."/>
            <person name="Mondo S."/>
            <person name="Nolan M."/>
            <person name="Ohm R."/>
            <person name="Pangilinan J."/>
            <person name="Park H.-J."/>
            <person name="Ramirez L."/>
            <person name="Alfaro M."/>
            <person name="Sun H."/>
            <person name="Tritt A."/>
            <person name="Yoshinaga Y."/>
            <person name="Zwiers L.-H."/>
            <person name="Turgeon B."/>
            <person name="Goodwin S."/>
            <person name="Spatafora J."/>
            <person name="Crous P."/>
            <person name="Grigoriev I."/>
        </authorList>
    </citation>
    <scope>NUCLEOTIDE SEQUENCE</scope>
    <source>
        <strain evidence="2">CBS 116005</strain>
    </source>
</reference>
<accession>A0A6G1LCM0</accession>